<keyword evidence="1" id="KW-0479">Metal-binding</keyword>
<dbReference type="RefSeq" id="WP_122916164.1">
    <property type="nucleotide sequence ID" value="NZ_RHHQ01000003.1"/>
</dbReference>
<dbReference type="PANTHER" id="PTHR10587">
    <property type="entry name" value="GLYCOSYL TRANSFERASE-RELATED"/>
    <property type="match status" value="1"/>
</dbReference>
<reference evidence="5 6" key="1">
    <citation type="submission" date="2018-10" db="EMBL/GenBank/DDBJ databases">
        <title>Phylogenomics of Brevibacillus.</title>
        <authorList>
            <person name="Dunlap C."/>
        </authorList>
    </citation>
    <scope>NUCLEOTIDE SEQUENCE [LARGE SCALE GENOMIC DNA]</scope>
    <source>
        <strain evidence="5 6">JCM 15716</strain>
    </source>
</reference>
<dbReference type="CDD" id="cd10917">
    <property type="entry name" value="CE4_NodB_like_6s_7s"/>
    <property type="match status" value="2"/>
</dbReference>
<dbReference type="AlphaFoldDB" id="A0A3M8DY60"/>
<evidence type="ECO:0000256" key="1">
    <source>
        <dbReference type="ARBA" id="ARBA00022723"/>
    </source>
</evidence>
<dbReference type="EMBL" id="RHHQ01000003">
    <property type="protein sequence ID" value="RNB92459.1"/>
    <property type="molecule type" value="Genomic_DNA"/>
</dbReference>
<keyword evidence="3" id="KW-0732">Signal</keyword>
<dbReference type="InterPro" id="IPR050248">
    <property type="entry name" value="Polysacc_deacetylase_ArnD"/>
</dbReference>
<gene>
    <name evidence="5" type="ORF">EDM56_01815</name>
</gene>
<dbReference type="GO" id="GO:0005975">
    <property type="term" value="P:carbohydrate metabolic process"/>
    <property type="evidence" value="ECO:0007669"/>
    <property type="project" value="InterPro"/>
</dbReference>
<dbReference type="InterPro" id="IPR002509">
    <property type="entry name" value="NODB_dom"/>
</dbReference>
<organism evidence="5 6">
    <name type="scientific">Brevibacillus fluminis</name>
    <dbReference type="NCBI Taxonomy" id="511487"/>
    <lineage>
        <taxon>Bacteria</taxon>
        <taxon>Bacillati</taxon>
        <taxon>Bacillota</taxon>
        <taxon>Bacilli</taxon>
        <taxon>Bacillales</taxon>
        <taxon>Paenibacillaceae</taxon>
        <taxon>Brevibacillus</taxon>
    </lineage>
</organism>
<feature type="domain" description="NodB homology" evidence="4">
    <location>
        <begin position="70"/>
        <end position="249"/>
    </location>
</feature>
<feature type="domain" description="NodB homology" evidence="4">
    <location>
        <begin position="295"/>
        <end position="476"/>
    </location>
</feature>
<dbReference type="OrthoDB" id="9812065at2"/>
<name>A0A3M8DY60_9BACL</name>
<evidence type="ECO:0000313" key="5">
    <source>
        <dbReference type="EMBL" id="RNB92459.1"/>
    </source>
</evidence>
<keyword evidence="2" id="KW-0378">Hydrolase</keyword>
<evidence type="ECO:0000256" key="2">
    <source>
        <dbReference type="ARBA" id="ARBA00022801"/>
    </source>
</evidence>
<dbReference type="GO" id="GO:0016810">
    <property type="term" value="F:hydrolase activity, acting on carbon-nitrogen (but not peptide) bonds"/>
    <property type="evidence" value="ECO:0007669"/>
    <property type="project" value="InterPro"/>
</dbReference>
<protein>
    <submittedName>
        <fullName evidence="5">Polysaccharide deacetylase family protein</fullName>
    </submittedName>
</protein>
<evidence type="ECO:0000259" key="4">
    <source>
        <dbReference type="PROSITE" id="PS51677"/>
    </source>
</evidence>
<dbReference type="Gene3D" id="3.20.20.370">
    <property type="entry name" value="Glycoside hydrolase/deacetylase"/>
    <property type="match status" value="2"/>
</dbReference>
<evidence type="ECO:0000313" key="6">
    <source>
        <dbReference type="Proteomes" id="UP000271031"/>
    </source>
</evidence>
<comment type="caution">
    <text evidence="5">The sequence shown here is derived from an EMBL/GenBank/DDBJ whole genome shotgun (WGS) entry which is preliminary data.</text>
</comment>
<proteinExistence type="predicted"/>
<keyword evidence="6" id="KW-1185">Reference proteome</keyword>
<dbReference type="PANTHER" id="PTHR10587:SF133">
    <property type="entry name" value="CHITIN DEACETYLASE 1-RELATED"/>
    <property type="match status" value="1"/>
</dbReference>
<dbReference type="Proteomes" id="UP000271031">
    <property type="component" value="Unassembled WGS sequence"/>
</dbReference>
<feature type="signal peptide" evidence="3">
    <location>
        <begin position="1"/>
        <end position="26"/>
    </location>
</feature>
<dbReference type="SUPFAM" id="SSF88713">
    <property type="entry name" value="Glycoside hydrolase/deacetylase"/>
    <property type="match status" value="2"/>
</dbReference>
<dbReference type="GO" id="GO:0016020">
    <property type="term" value="C:membrane"/>
    <property type="evidence" value="ECO:0007669"/>
    <property type="project" value="TreeGrafter"/>
</dbReference>
<sequence>MAVVKQTGWSFLKKALVLATALVLLAGTGTFDGRADSAATTKKPVPAPQKIVRYTGQKSKAISMVYTTRRELALTFNGLGDEKKMKQLLDDLDKYQIKATFFLPGNKLAKQPAIAKAILARGHEIESNTMNQQDLTKLPYEKVYTEIKAGNELIKQKAGIAPRYVRTTLATYNDDVRLGAAHNGMQAVIGYSLFLHNWEKETPEQKNRYIRKYINRGGIIALDIEENRDLPGTIPLIAKAAADVGYKFVTLQKLIEQGGERKPLEAIEGYNAAVINPNYSDATYKLMYRKETDKKEVAITIDDWGSDYTVTKILDILAKEGVKATFFLRADGTEKNPNLARAMVEADHDVGNHTYSHPIGTTIPAAQLQEEIVKAHRIITEAIQQKPAMIFRPPAGAYDESTLKAIGATGYHTIAMFDVIPSDHDRSKTAEDIVKTVVDKTQNGSLILLHMLDDTHTIEALPVLIEQLRSKGYTFVKMSEMVAE</sequence>
<dbReference type="Pfam" id="PF01522">
    <property type="entry name" value="Polysacc_deac_1"/>
    <property type="match status" value="2"/>
</dbReference>
<evidence type="ECO:0000256" key="3">
    <source>
        <dbReference type="SAM" id="SignalP"/>
    </source>
</evidence>
<accession>A0A3M8DY60</accession>
<dbReference type="PROSITE" id="PS51677">
    <property type="entry name" value="NODB"/>
    <property type="match status" value="2"/>
</dbReference>
<feature type="chain" id="PRO_5038967287" evidence="3">
    <location>
        <begin position="27"/>
        <end position="484"/>
    </location>
</feature>
<dbReference type="GO" id="GO:0046872">
    <property type="term" value="F:metal ion binding"/>
    <property type="evidence" value="ECO:0007669"/>
    <property type="project" value="UniProtKB-KW"/>
</dbReference>
<dbReference type="InterPro" id="IPR011330">
    <property type="entry name" value="Glyco_hydro/deAcase_b/a-brl"/>
</dbReference>